<dbReference type="OMA" id="IDTHERY"/>
<dbReference type="Proteomes" id="UP000283634">
    <property type="component" value="Unassembled WGS sequence"/>
</dbReference>
<accession>A0A422N3X5</accession>
<dbReference type="EMBL" id="MKGL01000342">
    <property type="protein sequence ID" value="RNF00140.1"/>
    <property type="molecule type" value="Genomic_DNA"/>
</dbReference>
<proteinExistence type="predicted"/>
<organism evidence="2 3">
    <name type="scientific">Trypanosoma rangeli</name>
    <dbReference type="NCBI Taxonomy" id="5698"/>
    <lineage>
        <taxon>Eukaryota</taxon>
        <taxon>Discoba</taxon>
        <taxon>Euglenozoa</taxon>
        <taxon>Kinetoplastea</taxon>
        <taxon>Metakinetoplastina</taxon>
        <taxon>Trypanosomatida</taxon>
        <taxon>Trypanosomatidae</taxon>
        <taxon>Trypanosoma</taxon>
        <taxon>Herpetosoma</taxon>
    </lineage>
</organism>
<dbReference type="AlphaFoldDB" id="A0A422N3X5"/>
<dbReference type="GeneID" id="40331714"/>
<feature type="coiled-coil region" evidence="1">
    <location>
        <begin position="132"/>
        <end position="242"/>
    </location>
</feature>
<reference evidence="2 3" key="1">
    <citation type="journal article" date="2018" name="BMC Genomics">
        <title>Genomic comparison of Trypanosoma conorhini and Trypanosoma rangeli to Trypanosoma cruzi strains of high and low virulence.</title>
        <authorList>
            <person name="Bradwell K.R."/>
            <person name="Koparde V.N."/>
            <person name="Matveyev A.V."/>
            <person name="Serrano M.G."/>
            <person name="Alves J.M."/>
            <person name="Parikh H."/>
            <person name="Huang B."/>
            <person name="Lee V."/>
            <person name="Espinosa-Alvarez O."/>
            <person name="Ortiz P.A."/>
            <person name="Costa-Martins A.G."/>
            <person name="Teixeira M.M."/>
            <person name="Buck G.A."/>
        </authorList>
    </citation>
    <scope>NUCLEOTIDE SEQUENCE [LARGE SCALE GENOMIC DNA]</scope>
    <source>
        <strain evidence="2 3">AM80</strain>
    </source>
</reference>
<dbReference type="RefSeq" id="XP_029235593.1">
    <property type="nucleotide sequence ID" value="XM_029384559.1"/>
</dbReference>
<evidence type="ECO:0000313" key="2">
    <source>
        <dbReference type="EMBL" id="RNF00140.1"/>
    </source>
</evidence>
<keyword evidence="1" id="KW-0175">Coiled coil</keyword>
<comment type="caution">
    <text evidence="2">The sequence shown here is derived from an EMBL/GenBank/DDBJ whole genome shotgun (WGS) entry which is preliminary data.</text>
</comment>
<name>A0A422N3X5_TRYRA</name>
<gene>
    <name evidence="2" type="ORF">TraAM80_07781</name>
</gene>
<dbReference type="OrthoDB" id="250257at2759"/>
<keyword evidence="3" id="KW-1185">Reference proteome</keyword>
<evidence type="ECO:0000313" key="3">
    <source>
        <dbReference type="Proteomes" id="UP000283634"/>
    </source>
</evidence>
<sequence length="259" mass="30349">MPKGGQGGPQSLEYELKHYLELLADERTALNELQRRVGCTVTESNDEDDSTRREQLLANNRALRYAIGRLRHDMYRFQNLSQVNDIRNKITVVWKELREVQAEVKTLLSVRRQQNKSLEKLSKGDRLVSVLRGKQHEEQHDLRAKLKELESELKAIEKRDAALRERFIQLQKQTLLRVTEKDVAALRAKHEEQMRLIQDLQRQRGKLVMERDEAAADSRRQMLKAEREKAEMERDIAELRALVLARDEELTQLHLSLGK</sequence>
<evidence type="ECO:0000256" key="1">
    <source>
        <dbReference type="SAM" id="Coils"/>
    </source>
</evidence>
<protein>
    <submittedName>
        <fullName evidence="2">Uncharacterized protein</fullName>
    </submittedName>
</protein>